<keyword evidence="5 7" id="KW-1133">Transmembrane helix</keyword>
<evidence type="ECO:0000256" key="3">
    <source>
        <dbReference type="ARBA" id="ARBA00022475"/>
    </source>
</evidence>
<dbReference type="Proteomes" id="UP001500359">
    <property type="component" value="Unassembled WGS sequence"/>
</dbReference>
<dbReference type="InterPro" id="IPR019305">
    <property type="entry name" value="Uncharacterised_Smp"/>
</dbReference>
<accession>A0ABN1LK01</accession>
<dbReference type="EMBL" id="BAAAFD010000005">
    <property type="protein sequence ID" value="GAA0857034.1"/>
    <property type="molecule type" value="Genomic_DNA"/>
</dbReference>
<evidence type="ECO:0000313" key="9">
    <source>
        <dbReference type="Proteomes" id="UP001500359"/>
    </source>
</evidence>
<comment type="caution">
    <text evidence="8">The sequence shown here is derived from an EMBL/GenBank/DDBJ whole genome shotgun (WGS) entry which is preliminary data.</text>
</comment>
<reference evidence="8 9" key="1">
    <citation type="journal article" date="2019" name="Int. J. Syst. Evol. Microbiol.">
        <title>The Global Catalogue of Microorganisms (GCM) 10K type strain sequencing project: providing services to taxonomists for standard genome sequencing and annotation.</title>
        <authorList>
            <consortium name="The Broad Institute Genomics Platform"/>
            <consortium name="The Broad Institute Genome Sequencing Center for Infectious Disease"/>
            <person name="Wu L."/>
            <person name="Ma J."/>
        </authorList>
    </citation>
    <scope>NUCLEOTIDE SEQUENCE [LARGE SCALE GENOMIC DNA]</scope>
    <source>
        <strain evidence="8 9">JCM 15896</strain>
    </source>
</reference>
<evidence type="ECO:0000256" key="6">
    <source>
        <dbReference type="ARBA" id="ARBA00023136"/>
    </source>
</evidence>
<evidence type="ECO:0000256" key="5">
    <source>
        <dbReference type="ARBA" id="ARBA00022989"/>
    </source>
</evidence>
<keyword evidence="3" id="KW-1003">Cell membrane</keyword>
<keyword evidence="6 7" id="KW-0472">Membrane</keyword>
<organism evidence="8 9">
    <name type="scientific">Aliiglaciecola litoralis</name>
    <dbReference type="NCBI Taxonomy" id="582857"/>
    <lineage>
        <taxon>Bacteria</taxon>
        <taxon>Pseudomonadati</taxon>
        <taxon>Pseudomonadota</taxon>
        <taxon>Gammaproteobacteria</taxon>
        <taxon>Alteromonadales</taxon>
        <taxon>Alteromonadaceae</taxon>
        <taxon>Aliiglaciecola</taxon>
    </lineage>
</organism>
<gene>
    <name evidence="8" type="ORF">GCM10009114_21200</name>
</gene>
<evidence type="ECO:0000256" key="4">
    <source>
        <dbReference type="ARBA" id="ARBA00022692"/>
    </source>
</evidence>
<evidence type="ECO:0000256" key="7">
    <source>
        <dbReference type="SAM" id="Phobius"/>
    </source>
</evidence>
<comment type="similarity">
    <text evidence="2">Belongs to the Smp family.</text>
</comment>
<evidence type="ECO:0000256" key="1">
    <source>
        <dbReference type="ARBA" id="ARBA00004236"/>
    </source>
</evidence>
<evidence type="ECO:0000256" key="2">
    <source>
        <dbReference type="ARBA" id="ARBA00005362"/>
    </source>
</evidence>
<keyword evidence="9" id="KW-1185">Reference proteome</keyword>
<sequence>MFWLANNAISPIVYAMEMTNNYTPASTDRRHSNFSIFKRIANFTLVLVAAAICVNLWLLNTGQSKDWHEKQSTQLGRSLAGYAAKVIAPSIAQLDTENIKAQLELIATDPHVSGVSVYAKSGEIIDSNEPNVSVLASFLLDENIPLVFVEEVRSDNQLLGYLRILLDEQKVMLYHAEYQTQLDKQLMVFMLLAALIGILVARAYYKIRFRNYIKGPK</sequence>
<keyword evidence="4 7" id="KW-0812">Transmembrane</keyword>
<dbReference type="Pfam" id="PF10144">
    <property type="entry name" value="SMP_2"/>
    <property type="match status" value="1"/>
</dbReference>
<feature type="transmembrane region" description="Helical" evidence="7">
    <location>
        <begin position="40"/>
        <end position="59"/>
    </location>
</feature>
<proteinExistence type="inferred from homology"/>
<protein>
    <recommendedName>
        <fullName evidence="10">Membrane protein affecting hemolysin expression</fullName>
    </recommendedName>
</protein>
<evidence type="ECO:0008006" key="10">
    <source>
        <dbReference type="Google" id="ProtNLM"/>
    </source>
</evidence>
<comment type="subcellular location">
    <subcellularLocation>
        <location evidence="1">Cell membrane</location>
    </subcellularLocation>
</comment>
<name>A0ABN1LK01_9ALTE</name>
<evidence type="ECO:0000313" key="8">
    <source>
        <dbReference type="EMBL" id="GAA0857034.1"/>
    </source>
</evidence>
<feature type="transmembrane region" description="Helical" evidence="7">
    <location>
        <begin position="186"/>
        <end position="205"/>
    </location>
</feature>